<evidence type="ECO:0000256" key="1">
    <source>
        <dbReference type="SAM" id="MobiDB-lite"/>
    </source>
</evidence>
<dbReference type="NCBIfam" id="TIGR02811">
    <property type="entry name" value="formate_TAT"/>
    <property type="match status" value="1"/>
</dbReference>
<feature type="compositionally biased region" description="Basic and acidic residues" evidence="1">
    <location>
        <begin position="1"/>
        <end position="13"/>
    </location>
</feature>
<accession>A0A557RQF7</accession>
<dbReference type="Proteomes" id="UP000318349">
    <property type="component" value="Unassembled WGS sequence"/>
</dbReference>
<dbReference type="InterPro" id="IPR014177">
    <property type="entry name" value="Formate_DH_TAT-contain"/>
</dbReference>
<reference evidence="4 5" key="1">
    <citation type="submission" date="2019-07" db="EMBL/GenBank/DDBJ databases">
        <title>The pathways for chlorine oxyanion respiration interact through the shared metabolite chlorate.</title>
        <authorList>
            <person name="Barnum T.P."/>
            <person name="Cheng Y."/>
            <person name="Hill K.A."/>
            <person name="Lucas L.N."/>
            <person name="Carlson H.K."/>
            <person name="Coates J.D."/>
        </authorList>
    </citation>
    <scope>NUCLEOTIDE SEQUENCE [LARGE SCALE GENOMIC DNA]</scope>
    <source>
        <strain evidence="3 4">SFB-1</strain>
        <strain evidence="2 5">SFB-3</strain>
    </source>
</reference>
<dbReference type="InterPro" id="IPR006311">
    <property type="entry name" value="TAT_signal"/>
</dbReference>
<name>A0A557RQF7_9RHOO</name>
<evidence type="ECO:0000313" key="3">
    <source>
        <dbReference type="EMBL" id="TVO71997.1"/>
    </source>
</evidence>
<sequence>MSETRETPTREPESAPSSFGRRSFLFAAAGTGAAGVAAVTGMGTSTPAVADALSEPDGSASGYRETAHVTRYYRSTRL</sequence>
<dbReference type="AlphaFoldDB" id="A0A557RQF7"/>
<evidence type="ECO:0000313" key="4">
    <source>
        <dbReference type="Proteomes" id="UP000318349"/>
    </source>
</evidence>
<dbReference type="EMBL" id="VMNK01000003">
    <property type="protein sequence ID" value="TVO58998.1"/>
    <property type="molecule type" value="Genomic_DNA"/>
</dbReference>
<evidence type="ECO:0000313" key="5">
    <source>
        <dbReference type="Proteomes" id="UP000319502"/>
    </source>
</evidence>
<keyword evidence="5" id="KW-1185">Reference proteome</keyword>
<dbReference type="PROSITE" id="PS51318">
    <property type="entry name" value="TAT"/>
    <property type="match status" value="1"/>
</dbReference>
<feature type="region of interest" description="Disordered" evidence="1">
    <location>
        <begin position="1"/>
        <end position="20"/>
    </location>
</feature>
<protein>
    <submittedName>
        <fullName evidence="3">Formate dehydrogenase</fullName>
    </submittedName>
</protein>
<evidence type="ECO:0000313" key="2">
    <source>
        <dbReference type="EMBL" id="TVO58998.1"/>
    </source>
</evidence>
<dbReference type="Proteomes" id="UP000319502">
    <property type="component" value="Unassembled WGS sequence"/>
</dbReference>
<dbReference type="RefSeq" id="WP_144176086.1">
    <property type="nucleotide sequence ID" value="NZ_VMNK01000003.1"/>
</dbReference>
<organism evidence="3 4">
    <name type="scientific">Denitromonas halophila</name>
    <dbReference type="NCBI Taxonomy" id="1629404"/>
    <lineage>
        <taxon>Bacteria</taxon>
        <taxon>Pseudomonadati</taxon>
        <taxon>Pseudomonadota</taxon>
        <taxon>Betaproteobacteria</taxon>
        <taxon>Rhodocyclales</taxon>
        <taxon>Zoogloeaceae</taxon>
        <taxon>Denitromonas</taxon>
    </lineage>
</organism>
<gene>
    <name evidence="3" type="ORF">FHP89_19265</name>
    <name evidence="2" type="ORF">FHP91_04920</name>
</gene>
<proteinExistence type="predicted"/>
<dbReference type="EMBL" id="VMNI01000022">
    <property type="protein sequence ID" value="TVO71997.1"/>
    <property type="molecule type" value="Genomic_DNA"/>
</dbReference>
<comment type="caution">
    <text evidence="3">The sequence shown here is derived from an EMBL/GenBank/DDBJ whole genome shotgun (WGS) entry which is preliminary data.</text>
</comment>